<keyword evidence="14" id="KW-1185">Reference proteome</keyword>
<comment type="similarity">
    <text evidence="8">Belongs to the class I-like SAM-binding methyltransferase superfamily. RNA methyltransferase RlmE family. SPB1 subfamily.</text>
</comment>
<evidence type="ECO:0000259" key="11">
    <source>
        <dbReference type="Pfam" id="PF07780"/>
    </source>
</evidence>
<dbReference type="Gene3D" id="3.40.50.150">
    <property type="entry name" value="Vaccinia Virus protein VP39"/>
    <property type="match status" value="1"/>
</dbReference>
<feature type="active site" description="Proton acceptor" evidence="8">
    <location>
        <position position="156"/>
    </location>
</feature>
<evidence type="ECO:0000256" key="7">
    <source>
        <dbReference type="ARBA" id="ARBA00023242"/>
    </source>
</evidence>
<keyword evidence="4 8" id="KW-0489">Methyltransferase</keyword>
<proteinExistence type="inferred from homology"/>
<feature type="region of interest" description="Disordered" evidence="9">
    <location>
        <begin position="384"/>
        <end position="407"/>
    </location>
</feature>
<feature type="binding site" evidence="8">
    <location>
        <position position="57"/>
    </location>
    <ligand>
        <name>S-adenosyl-L-methionine</name>
        <dbReference type="ChEBI" id="CHEBI:59789"/>
    </ligand>
</feature>
<dbReference type="PANTHER" id="PTHR10920">
    <property type="entry name" value="RIBOSOMAL RNA METHYLTRANSFERASE"/>
    <property type="match status" value="1"/>
</dbReference>
<dbReference type="InterPro" id="IPR012920">
    <property type="entry name" value="rRNA_MeTfrase_SPB1-like_C"/>
</dbReference>
<evidence type="ECO:0000256" key="3">
    <source>
        <dbReference type="ARBA" id="ARBA00022552"/>
    </source>
</evidence>
<feature type="compositionally biased region" description="Acidic residues" evidence="9">
    <location>
        <begin position="449"/>
        <end position="477"/>
    </location>
</feature>
<keyword evidence="6 8" id="KW-0949">S-adenosyl-L-methionine</keyword>
<feature type="compositionally biased region" description="Acidic residues" evidence="9">
    <location>
        <begin position="702"/>
        <end position="712"/>
    </location>
</feature>
<reference evidence="13 14" key="1">
    <citation type="journal article" date="2024" name="Nat. Commun.">
        <title>Phylogenomics reveals the evolutionary origins of lichenization in chlorophyte algae.</title>
        <authorList>
            <person name="Puginier C."/>
            <person name="Libourel C."/>
            <person name="Otte J."/>
            <person name="Skaloud P."/>
            <person name="Haon M."/>
            <person name="Grisel S."/>
            <person name="Petersen M."/>
            <person name="Berrin J.G."/>
            <person name="Delaux P.M."/>
            <person name="Dal Grande F."/>
            <person name="Keller J."/>
        </authorList>
    </citation>
    <scope>NUCLEOTIDE SEQUENCE [LARGE SCALE GENOMIC DNA]</scope>
    <source>
        <strain evidence="13 14">SAG 2145</strain>
    </source>
</reference>
<feature type="compositionally biased region" description="Basic and acidic residues" evidence="9">
    <location>
        <begin position="501"/>
        <end position="511"/>
    </location>
</feature>
<dbReference type="GO" id="GO:0008650">
    <property type="term" value="F:rRNA (uridine-2'-O-)-methyltransferase activity"/>
    <property type="evidence" value="ECO:0007669"/>
    <property type="project" value="TreeGrafter"/>
</dbReference>
<dbReference type="PANTHER" id="PTHR10920:SF13">
    <property type="entry name" value="PRE-RRNA 2'-O-RIBOSE RNA METHYLTRANSFERASE FTSJ3"/>
    <property type="match status" value="1"/>
</dbReference>
<evidence type="ECO:0000256" key="2">
    <source>
        <dbReference type="ARBA" id="ARBA00022517"/>
    </source>
</evidence>
<evidence type="ECO:0000256" key="1">
    <source>
        <dbReference type="ARBA" id="ARBA00004604"/>
    </source>
</evidence>
<dbReference type="FunFam" id="3.40.50.150:FF:000004">
    <property type="entry name" value="AdoMet-dependent rRNA methyltransferase SPB1"/>
    <property type="match status" value="1"/>
</dbReference>
<keyword evidence="5 8" id="KW-0808">Transferase</keyword>
<dbReference type="GO" id="GO:0030687">
    <property type="term" value="C:preribosome, large subunit precursor"/>
    <property type="evidence" value="ECO:0007669"/>
    <property type="project" value="TreeGrafter"/>
</dbReference>
<feature type="binding site" evidence="8">
    <location>
        <position position="55"/>
    </location>
    <ligand>
        <name>S-adenosyl-L-methionine</name>
        <dbReference type="ChEBI" id="CHEBI:59789"/>
    </ligand>
</feature>
<comment type="caution">
    <text evidence="13">The sequence shown here is derived from an EMBL/GenBank/DDBJ whole genome shotgun (WGS) entry which is preliminary data.</text>
</comment>
<keyword evidence="2 8" id="KW-0690">Ribosome biogenesis</keyword>
<feature type="binding site" evidence="8">
    <location>
        <position position="91"/>
    </location>
    <ligand>
        <name>S-adenosyl-L-methionine</name>
        <dbReference type="ChEBI" id="CHEBI:59789"/>
    </ligand>
</feature>
<accession>A0AAW1SHU2</accession>
<dbReference type="Pfam" id="PF01728">
    <property type="entry name" value="FtsJ"/>
    <property type="match status" value="1"/>
</dbReference>
<dbReference type="EC" id="2.1.1.-" evidence="8"/>
<dbReference type="InterPro" id="IPR024576">
    <property type="entry name" value="rRNA_MeTfrase_Spb1_DUF3381"/>
</dbReference>
<evidence type="ECO:0000313" key="14">
    <source>
        <dbReference type="Proteomes" id="UP001438707"/>
    </source>
</evidence>
<feature type="domain" description="DUF3381" evidence="12">
    <location>
        <begin position="239"/>
        <end position="407"/>
    </location>
</feature>
<dbReference type="InterPro" id="IPR028589">
    <property type="entry name" value="SPB1-like"/>
</dbReference>
<dbReference type="HAMAP" id="MF_01547">
    <property type="entry name" value="RNA_methyltr_E"/>
    <property type="match status" value="1"/>
</dbReference>
<evidence type="ECO:0000256" key="4">
    <source>
        <dbReference type="ARBA" id="ARBA00022603"/>
    </source>
</evidence>
<feature type="region of interest" description="Disordered" evidence="9">
    <location>
        <begin position="667"/>
        <end position="732"/>
    </location>
</feature>
<dbReference type="GO" id="GO:0016435">
    <property type="term" value="F:rRNA (guanine) methyltransferase activity"/>
    <property type="evidence" value="ECO:0007669"/>
    <property type="project" value="TreeGrafter"/>
</dbReference>
<evidence type="ECO:0000313" key="13">
    <source>
        <dbReference type="EMBL" id="KAK9845132.1"/>
    </source>
</evidence>
<feature type="region of interest" description="Disordered" evidence="9">
    <location>
        <begin position="821"/>
        <end position="947"/>
    </location>
</feature>
<dbReference type="AlphaFoldDB" id="A0AAW1SHU2"/>
<feature type="compositionally biased region" description="Gly residues" evidence="9">
    <location>
        <begin position="926"/>
        <end position="935"/>
    </location>
</feature>
<organism evidence="13 14">
    <name type="scientific">Apatococcus lobatus</name>
    <dbReference type="NCBI Taxonomy" id="904363"/>
    <lineage>
        <taxon>Eukaryota</taxon>
        <taxon>Viridiplantae</taxon>
        <taxon>Chlorophyta</taxon>
        <taxon>core chlorophytes</taxon>
        <taxon>Trebouxiophyceae</taxon>
        <taxon>Chlorellales</taxon>
        <taxon>Chlorellaceae</taxon>
        <taxon>Apatococcus</taxon>
    </lineage>
</organism>
<dbReference type="EMBL" id="JALJOS010000001">
    <property type="protein sequence ID" value="KAK9845132.1"/>
    <property type="molecule type" value="Genomic_DNA"/>
</dbReference>
<comment type="function">
    <text evidence="8">Probable methyltransferase involved in the maturation of rRNA and in the biogenesis of ribosomal subunits.</text>
</comment>
<sequence>MVKKSKGKHRLDKYYYLAKEQGFRSRAAFKLVQLNRKYHFLEKSRTLLDLCAAPGGWLQVAVKHMPMSSLIVGVDLVPIRPIRGAKTIIGDITSAQCRQALEKLAGGSLMDAVIHDGAPNIGGAWASESASQTALALHALRLATFFMAPKATFVSKVFRSQDYNAFLYALNQLFDKVVATKPAASRNASAEIFVVCLGYKAPAKIDPRLLDPKHLFQEVTEAAPVSQGPDALIRSKIMKKRHREGYEEGVSVMHKPTSVAAFLAAKDPVSLLGQFSRFEVDGAASQPGPEVEDGEALAELARTHASTDDEIRQLCSDLQVLGRSEFKQLIRWRIQLKRDFSIAKAKTAEDEEAVEEAEEAGEEAAEQVAAKEAGLLAEMAEVKKRMEQRNKRDKKKTKEQKKRSRIRAAQLALGEGIADGEQDHLFSLAGLKGMGTKAAGTDRAAPSEQEMEVLEESSDDGQDSEEEDDAEEGLDPDEDRRKYDAMMDSYLEDSYQSYLKRHGEREKAAAEKRKRLGMATDLSGSEAEEDGAAVVNRSLDPAAVEAAEEGKGLLVSLDPGRAGRAASKEAVAAQWFSQDLFQDADMADAEEPALPATKRSKLSAAAHAPMLPGAAEHLGRGVLAPRKAAAVMTEALASEKPSREEVVPPATSAPTAIAAASLVEQPEPVRAADQTTAAATVKDPLAAKTGKGWSDAPTGEADSSDEDDEEAAGFEVVPQAASDDSDASSDDEDAKLNALDADGKAEVLALARKMLNGGTRNEILDGAYNRHAFHDEGVPRWFYEDEQRHMRPPALISQDEKDAEKAALRAVDARPIKKVAEAKARKRKRTQLKLDAARSKAEGIAAQEDRPLGSRMRDIEKVYAKARSTGQKNGKAGKKPSKTSRSETVNKQKKGRPLDRRMFADRRQVNFKQKKKDSKGRKGKAGAAGKGGKGAAGKSKGWPAKAR</sequence>
<evidence type="ECO:0000256" key="6">
    <source>
        <dbReference type="ARBA" id="ARBA00022691"/>
    </source>
</evidence>
<name>A0AAW1SHU2_9CHLO</name>
<keyword evidence="7 8" id="KW-0539">Nucleus</keyword>
<dbReference type="InterPro" id="IPR029063">
    <property type="entry name" value="SAM-dependent_MTases_sf"/>
</dbReference>
<dbReference type="InterPro" id="IPR050082">
    <property type="entry name" value="RNA_methyltr_RlmE"/>
</dbReference>
<comment type="subcellular location">
    <subcellularLocation>
        <location evidence="1 8">Nucleus</location>
        <location evidence="1 8">Nucleolus</location>
    </subcellularLocation>
</comment>
<dbReference type="GO" id="GO:0000466">
    <property type="term" value="P:maturation of 5.8S rRNA from tricistronic rRNA transcript (SSU-rRNA, 5.8S rRNA, LSU-rRNA)"/>
    <property type="evidence" value="ECO:0007669"/>
    <property type="project" value="TreeGrafter"/>
</dbReference>
<feature type="compositionally biased region" description="Low complexity" evidence="9">
    <location>
        <begin position="936"/>
        <end position="947"/>
    </location>
</feature>
<dbReference type="InterPro" id="IPR002877">
    <property type="entry name" value="RNA_MeTrfase_FtsJ_dom"/>
</dbReference>
<dbReference type="Pfam" id="PF07780">
    <property type="entry name" value="Spb1_C"/>
    <property type="match status" value="1"/>
</dbReference>
<evidence type="ECO:0000259" key="10">
    <source>
        <dbReference type="Pfam" id="PF01728"/>
    </source>
</evidence>
<keyword evidence="3 8" id="KW-0698">rRNA processing</keyword>
<feature type="compositionally biased region" description="Basic and acidic residues" evidence="9">
    <location>
        <begin position="884"/>
        <end position="908"/>
    </location>
</feature>
<evidence type="ECO:0000256" key="9">
    <source>
        <dbReference type="SAM" id="MobiDB-lite"/>
    </source>
</evidence>
<feature type="compositionally biased region" description="Basic and acidic residues" evidence="9">
    <location>
        <begin position="835"/>
        <end position="863"/>
    </location>
</feature>
<comment type="catalytic activity">
    <reaction evidence="8">
        <text>a ribonucleotide in rRNA + S-adenosyl-L-methionine = a 2'-O-methylribonucleotide in rRNA + S-adenosyl-L-homocysteine + H(+)</text>
        <dbReference type="Rhea" id="RHEA:48628"/>
        <dbReference type="Rhea" id="RHEA-COMP:12164"/>
        <dbReference type="Rhea" id="RHEA-COMP:12165"/>
        <dbReference type="ChEBI" id="CHEBI:15378"/>
        <dbReference type="ChEBI" id="CHEBI:57856"/>
        <dbReference type="ChEBI" id="CHEBI:59789"/>
        <dbReference type="ChEBI" id="CHEBI:90675"/>
        <dbReference type="ChEBI" id="CHEBI:90676"/>
    </reaction>
</comment>
<feature type="compositionally biased region" description="Basic residues" evidence="9">
    <location>
        <begin position="391"/>
        <end position="406"/>
    </location>
</feature>
<dbReference type="GO" id="GO:0000463">
    <property type="term" value="P:maturation of LSU-rRNA from tricistronic rRNA transcript (SSU-rRNA, 5.8S rRNA, LSU-rRNA)"/>
    <property type="evidence" value="ECO:0007669"/>
    <property type="project" value="TreeGrafter"/>
</dbReference>
<dbReference type="Pfam" id="PF11861">
    <property type="entry name" value="DUF3381"/>
    <property type="match status" value="1"/>
</dbReference>
<dbReference type="SUPFAM" id="SSF53335">
    <property type="entry name" value="S-adenosyl-L-methionine-dependent methyltransferases"/>
    <property type="match status" value="1"/>
</dbReference>
<feature type="binding site" evidence="8">
    <location>
        <position position="75"/>
    </location>
    <ligand>
        <name>S-adenosyl-L-methionine</name>
        <dbReference type="ChEBI" id="CHEBI:59789"/>
    </ligand>
</feature>
<gene>
    <name evidence="13" type="ORF">WJX74_010976</name>
</gene>
<feature type="region of interest" description="Disordered" evidence="9">
    <location>
        <begin position="435"/>
        <end position="533"/>
    </location>
</feature>
<evidence type="ECO:0000256" key="5">
    <source>
        <dbReference type="ARBA" id="ARBA00022679"/>
    </source>
</evidence>
<dbReference type="Proteomes" id="UP001438707">
    <property type="component" value="Unassembled WGS sequence"/>
</dbReference>
<feature type="compositionally biased region" description="Acidic residues" evidence="9">
    <location>
        <begin position="723"/>
        <end position="732"/>
    </location>
</feature>
<feature type="binding site" evidence="8">
    <location>
        <position position="116"/>
    </location>
    <ligand>
        <name>S-adenosyl-L-methionine</name>
        <dbReference type="ChEBI" id="CHEBI:59789"/>
    </ligand>
</feature>
<protein>
    <recommendedName>
        <fullName evidence="8">Putative rRNA methyltransferase</fullName>
        <ecNumber evidence="8">2.1.1.-</ecNumber>
    </recommendedName>
    <alternativeName>
        <fullName evidence="8">2'-O-ribose RNA methyltransferase SPB1 homolog</fullName>
    </alternativeName>
</protein>
<feature type="compositionally biased region" description="Basic residues" evidence="9">
    <location>
        <begin position="912"/>
        <end position="924"/>
    </location>
</feature>
<evidence type="ECO:0000256" key="8">
    <source>
        <dbReference type="HAMAP-Rule" id="MF_03163"/>
    </source>
</evidence>
<feature type="domain" description="Ribosomal RNA methyltransferase FtsJ" evidence="10">
    <location>
        <begin position="23"/>
        <end position="199"/>
    </location>
</feature>
<dbReference type="HAMAP" id="MF_03163">
    <property type="entry name" value="RNA_methyltr_E_SPB1"/>
    <property type="match status" value="1"/>
</dbReference>
<evidence type="ECO:0000259" key="12">
    <source>
        <dbReference type="Pfam" id="PF11861"/>
    </source>
</evidence>
<dbReference type="GO" id="GO:0005730">
    <property type="term" value="C:nucleolus"/>
    <property type="evidence" value="ECO:0007669"/>
    <property type="project" value="UniProtKB-SubCell"/>
</dbReference>
<dbReference type="InterPro" id="IPR015507">
    <property type="entry name" value="rRNA-MeTfrase_E"/>
</dbReference>
<feature type="domain" description="Ribosomal RNA methyltransferase SPB1-like C-terminal" evidence="11">
    <location>
        <begin position="708"/>
        <end position="913"/>
    </location>
</feature>